<dbReference type="PANTHER" id="PTHR30329">
    <property type="entry name" value="STATOR ELEMENT OF FLAGELLAR MOTOR COMPLEX"/>
    <property type="match status" value="1"/>
</dbReference>
<dbReference type="Proteomes" id="UP001305421">
    <property type="component" value="Chromosome"/>
</dbReference>
<evidence type="ECO:0000256" key="1">
    <source>
        <dbReference type="ARBA" id="ARBA00022618"/>
    </source>
</evidence>
<accession>A0ABY9YAK5</accession>
<dbReference type="RefSeq" id="WP_070206984.1">
    <property type="nucleotide sequence ID" value="NZ_CP115543.1"/>
</dbReference>
<comment type="function">
    <text evidence="8">Part of the Tol-Pal system, which plays a role in outer membrane invagination during cell division and is important for maintaining outer membrane integrity.</text>
</comment>
<dbReference type="InterPro" id="IPR006665">
    <property type="entry name" value="OmpA-like"/>
</dbReference>
<dbReference type="PROSITE" id="PS51257">
    <property type="entry name" value="PROKAR_LIPOPROTEIN"/>
    <property type="match status" value="1"/>
</dbReference>
<evidence type="ECO:0000256" key="7">
    <source>
        <dbReference type="ARBA" id="ARBA00023306"/>
    </source>
</evidence>
<dbReference type="EMBL" id="CP115543">
    <property type="protein sequence ID" value="WNH47899.1"/>
    <property type="molecule type" value="Genomic_DNA"/>
</dbReference>
<dbReference type="NCBIfam" id="TIGR02802">
    <property type="entry name" value="Pal_lipo"/>
    <property type="match status" value="1"/>
</dbReference>
<keyword evidence="3 8" id="KW-0472">Membrane</keyword>
<name>A0ABY9YAK5_9GAMM</name>
<keyword evidence="2 8" id="KW-0732">Signal</keyword>
<dbReference type="InterPro" id="IPR006664">
    <property type="entry name" value="OMP_bac"/>
</dbReference>
<proteinExistence type="inferred from homology"/>
<evidence type="ECO:0000256" key="5">
    <source>
        <dbReference type="ARBA" id="ARBA00023237"/>
    </source>
</evidence>
<dbReference type="CDD" id="cd07185">
    <property type="entry name" value="OmpA_C-like"/>
    <property type="match status" value="1"/>
</dbReference>
<feature type="region of interest" description="Disordered" evidence="9">
    <location>
        <begin position="26"/>
        <end position="53"/>
    </location>
</feature>
<evidence type="ECO:0000256" key="2">
    <source>
        <dbReference type="ARBA" id="ARBA00022729"/>
    </source>
</evidence>
<dbReference type="PANTHER" id="PTHR30329:SF21">
    <property type="entry name" value="LIPOPROTEIN YIAD-RELATED"/>
    <property type="match status" value="1"/>
</dbReference>
<dbReference type="InterPro" id="IPR050330">
    <property type="entry name" value="Bact_OuterMem_StrucFunc"/>
</dbReference>
<dbReference type="GeneID" id="84660085"/>
<keyword evidence="4 8" id="KW-0564">Palmitate</keyword>
<gene>
    <name evidence="8 12" type="primary">pal</name>
    <name evidence="12" type="ORF">PDM28_14625</name>
</gene>
<dbReference type="HAMAP" id="MF_02204">
    <property type="entry name" value="Pal"/>
    <property type="match status" value="1"/>
</dbReference>
<evidence type="ECO:0000256" key="3">
    <source>
        <dbReference type="ARBA" id="ARBA00023136"/>
    </source>
</evidence>
<evidence type="ECO:0000313" key="12">
    <source>
        <dbReference type="EMBL" id="WNH47899.1"/>
    </source>
</evidence>
<feature type="compositionally biased region" description="Low complexity" evidence="9">
    <location>
        <begin position="35"/>
        <end position="48"/>
    </location>
</feature>
<evidence type="ECO:0000256" key="4">
    <source>
        <dbReference type="ARBA" id="ARBA00023139"/>
    </source>
</evidence>
<dbReference type="InterPro" id="IPR036737">
    <property type="entry name" value="OmpA-like_sf"/>
</dbReference>
<sequence length="171" mass="18435">MNKTSRVLLVSLLSVAVLAGCSKKVKEAPEAPVDTGSTTQPTGPSTSGLYGPGDLDTDACLRQRVVLFDLDQEAIKPEFQAQMACHAKYLRDRPSARMTLQGHTDERGSRAYNQALGERRGNAVSSALQANGGSASQITVVSYGEERPVCTESNEGCWSQNRRVEIVYTAQ</sequence>
<keyword evidence="7 8" id="KW-0131">Cell cycle</keyword>
<dbReference type="SUPFAM" id="SSF103088">
    <property type="entry name" value="OmpA-like"/>
    <property type="match status" value="1"/>
</dbReference>
<dbReference type="InterPro" id="IPR039001">
    <property type="entry name" value="Pal"/>
</dbReference>
<keyword evidence="13" id="KW-1185">Reference proteome</keyword>
<evidence type="ECO:0000256" key="9">
    <source>
        <dbReference type="SAM" id="MobiDB-lite"/>
    </source>
</evidence>
<dbReference type="PRINTS" id="PR01021">
    <property type="entry name" value="OMPADOMAIN"/>
</dbReference>
<evidence type="ECO:0000259" key="11">
    <source>
        <dbReference type="PROSITE" id="PS51123"/>
    </source>
</evidence>
<dbReference type="PROSITE" id="PS51123">
    <property type="entry name" value="OMPA_2"/>
    <property type="match status" value="1"/>
</dbReference>
<evidence type="ECO:0000256" key="6">
    <source>
        <dbReference type="ARBA" id="ARBA00023288"/>
    </source>
</evidence>
<protein>
    <recommendedName>
        <fullName evidence="8">Peptidoglycan-associated lipoprotein</fullName>
        <shortName evidence="8">PAL</shortName>
    </recommendedName>
</protein>
<evidence type="ECO:0000256" key="10">
    <source>
        <dbReference type="SAM" id="SignalP"/>
    </source>
</evidence>
<dbReference type="Gene3D" id="3.30.1330.60">
    <property type="entry name" value="OmpA-like domain"/>
    <property type="match status" value="1"/>
</dbReference>
<feature type="signal peptide" evidence="10">
    <location>
        <begin position="1"/>
        <end position="19"/>
    </location>
</feature>
<feature type="chain" id="PRO_5046409185" description="Peptidoglycan-associated lipoprotein" evidence="10">
    <location>
        <begin position="20"/>
        <end position="171"/>
    </location>
</feature>
<comment type="subunit">
    <text evidence="8">The Tol-Pal system is composed of five core proteins: the inner membrane proteins TolA, TolQ and TolR, the periplasmic protein TolB and the outer membrane protein Pal. They form a network linking the inner and outer membranes and the peptidoglycan layer.</text>
</comment>
<evidence type="ECO:0000313" key="13">
    <source>
        <dbReference type="Proteomes" id="UP001305421"/>
    </source>
</evidence>
<dbReference type="InterPro" id="IPR014169">
    <property type="entry name" value="Pal_lipo_C"/>
</dbReference>
<keyword evidence="5 8" id="KW-0998">Cell outer membrane</keyword>
<reference evidence="12 13" key="1">
    <citation type="submission" date="2022-12" db="EMBL/GenBank/DDBJ databases">
        <title>Two new species, Stenotrophomonas aracearum and Stenotrophomonas oahuensis, isolated from Anthurium (Araceae family) in Hawaii.</title>
        <authorList>
            <person name="Chunag S.C."/>
            <person name="Dobhal S."/>
            <person name="Alvarez A."/>
            <person name="Arif M."/>
        </authorList>
    </citation>
    <scope>NUCLEOTIDE SEQUENCE [LARGE SCALE GENOMIC DNA]</scope>
    <source>
        <strain evidence="12 13">A5588</strain>
    </source>
</reference>
<feature type="domain" description="OmpA-like" evidence="11">
    <location>
        <begin position="55"/>
        <end position="171"/>
    </location>
</feature>
<keyword evidence="6 8" id="KW-0449">Lipoprotein</keyword>
<dbReference type="Pfam" id="PF00691">
    <property type="entry name" value="OmpA"/>
    <property type="match status" value="1"/>
</dbReference>
<comment type="similarity">
    <text evidence="8">Belongs to the Pal lipoprotein family.</text>
</comment>
<keyword evidence="1 8" id="KW-0132">Cell division</keyword>
<organism evidence="12 13">
    <name type="scientific">Stenotrophomonas aracearum</name>
    <dbReference type="NCBI Taxonomy" id="3003272"/>
    <lineage>
        <taxon>Bacteria</taxon>
        <taxon>Pseudomonadati</taxon>
        <taxon>Pseudomonadota</taxon>
        <taxon>Gammaproteobacteria</taxon>
        <taxon>Lysobacterales</taxon>
        <taxon>Lysobacteraceae</taxon>
        <taxon>Stenotrophomonas</taxon>
    </lineage>
</organism>
<comment type="subcellular location">
    <subcellularLocation>
        <location evidence="8">Cell outer membrane</location>
        <topology evidence="8">Lipid-anchor</topology>
    </subcellularLocation>
</comment>
<evidence type="ECO:0000256" key="8">
    <source>
        <dbReference type="HAMAP-Rule" id="MF_02204"/>
    </source>
</evidence>